<gene>
    <name evidence="2" type="ORF">BD410DRAFT_841995</name>
</gene>
<feature type="compositionally biased region" description="Basic and acidic residues" evidence="1">
    <location>
        <begin position="64"/>
        <end position="81"/>
    </location>
</feature>
<feature type="region of interest" description="Disordered" evidence="1">
    <location>
        <begin position="1"/>
        <end position="309"/>
    </location>
</feature>
<feature type="compositionally biased region" description="Basic and acidic residues" evidence="1">
    <location>
        <begin position="275"/>
        <end position="285"/>
    </location>
</feature>
<sequence>MNAKKNRRSLGGKRKHGAAPRQAVSADSDSETGSDREYDGDSPEKAKKRTKRNGQDESGSESPEPFRERRPHVTSEAERAFRAMIVKRHMLRVQRGERGAPNPRRSTRLAPTHDDDAAGGGDLDRPSRDSEPTHDGDAAGGGDLDTATRDSEPRTTCDHTETDTASPRRSTRLALPQQDDAARGGDLDAATRDSESRTTCGHAETDTTAPRRSTRLVLPHEDDAAGGGNLNAAVRDSESRATRGQPINTTNAGTSELEGREGSTAWDSPDWGQAEDARQRQEARADFGGSFASADSAGKEQGPQCSRLGLGNEELTSAQRSAPLPTSAGCAGLPTGEEWDWFRNAFPQLSAGNLGPDWRNLLHAWLELERTENGLPDVAEVQQCKSLSCSLTLDFSVILWVLQSLLTSQVMSPEL</sequence>
<feature type="compositionally biased region" description="Basic and acidic residues" evidence="1">
    <location>
        <begin position="146"/>
        <end position="162"/>
    </location>
</feature>
<accession>A0A4Y7PXN1</accession>
<feature type="compositionally biased region" description="Basic residues" evidence="1">
    <location>
        <begin position="1"/>
        <end position="18"/>
    </location>
</feature>
<evidence type="ECO:0000256" key="1">
    <source>
        <dbReference type="SAM" id="MobiDB-lite"/>
    </source>
</evidence>
<proteinExistence type="predicted"/>
<dbReference type="AlphaFoldDB" id="A0A4Y7PXN1"/>
<protein>
    <submittedName>
        <fullName evidence="2">Uncharacterized protein</fullName>
    </submittedName>
</protein>
<dbReference type="Proteomes" id="UP000294933">
    <property type="component" value="Unassembled WGS sequence"/>
</dbReference>
<reference evidence="2 3" key="1">
    <citation type="submission" date="2018-06" db="EMBL/GenBank/DDBJ databases">
        <title>A transcriptomic atlas of mushroom development highlights an independent origin of complex multicellularity.</title>
        <authorList>
            <consortium name="DOE Joint Genome Institute"/>
            <person name="Krizsan K."/>
            <person name="Almasi E."/>
            <person name="Merenyi Z."/>
            <person name="Sahu N."/>
            <person name="Viragh M."/>
            <person name="Koszo T."/>
            <person name="Mondo S."/>
            <person name="Kiss B."/>
            <person name="Balint B."/>
            <person name="Kues U."/>
            <person name="Barry K."/>
            <person name="Hegedus J.C."/>
            <person name="Henrissat B."/>
            <person name="Johnson J."/>
            <person name="Lipzen A."/>
            <person name="Ohm R."/>
            <person name="Nagy I."/>
            <person name="Pangilinan J."/>
            <person name="Yan J."/>
            <person name="Xiong Y."/>
            <person name="Grigoriev I.V."/>
            <person name="Hibbett D.S."/>
            <person name="Nagy L.G."/>
        </authorList>
    </citation>
    <scope>NUCLEOTIDE SEQUENCE [LARGE SCALE GENOMIC DNA]</scope>
    <source>
        <strain evidence="2 3">SZMC22713</strain>
    </source>
</reference>
<dbReference type="EMBL" id="ML170195">
    <property type="protein sequence ID" value="TDL19652.1"/>
    <property type="molecule type" value="Genomic_DNA"/>
</dbReference>
<dbReference type="VEuPathDB" id="FungiDB:BD410DRAFT_841995"/>
<organism evidence="2 3">
    <name type="scientific">Rickenella mellea</name>
    <dbReference type="NCBI Taxonomy" id="50990"/>
    <lineage>
        <taxon>Eukaryota</taxon>
        <taxon>Fungi</taxon>
        <taxon>Dikarya</taxon>
        <taxon>Basidiomycota</taxon>
        <taxon>Agaricomycotina</taxon>
        <taxon>Agaricomycetes</taxon>
        <taxon>Hymenochaetales</taxon>
        <taxon>Rickenellaceae</taxon>
        <taxon>Rickenella</taxon>
    </lineage>
</organism>
<feature type="compositionally biased region" description="Basic and acidic residues" evidence="1">
    <location>
        <begin position="111"/>
        <end position="137"/>
    </location>
</feature>
<evidence type="ECO:0000313" key="3">
    <source>
        <dbReference type="Proteomes" id="UP000294933"/>
    </source>
</evidence>
<name>A0A4Y7PXN1_9AGAM</name>
<keyword evidence="3" id="KW-1185">Reference proteome</keyword>
<feature type="compositionally biased region" description="Basic and acidic residues" evidence="1">
    <location>
        <begin position="180"/>
        <end position="196"/>
    </location>
</feature>
<evidence type="ECO:0000313" key="2">
    <source>
        <dbReference type="EMBL" id="TDL19652.1"/>
    </source>
</evidence>
<feature type="compositionally biased region" description="Polar residues" evidence="1">
    <location>
        <begin position="245"/>
        <end position="254"/>
    </location>
</feature>
<feature type="compositionally biased region" description="Basic and acidic residues" evidence="1">
    <location>
        <begin position="33"/>
        <end position="45"/>
    </location>
</feature>